<organism evidence="9 10">
    <name type="scientific">Pristionchus entomophagus</name>
    <dbReference type="NCBI Taxonomy" id="358040"/>
    <lineage>
        <taxon>Eukaryota</taxon>
        <taxon>Metazoa</taxon>
        <taxon>Ecdysozoa</taxon>
        <taxon>Nematoda</taxon>
        <taxon>Chromadorea</taxon>
        <taxon>Rhabditida</taxon>
        <taxon>Rhabditina</taxon>
        <taxon>Diplogasteromorpha</taxon>
        <taxon>Diplogasteroidea</taxon>
        <taxon>Neodiplogasteridae</taxon>
        <taxon>Pristionchus</taxon>
    </lineage>
</organism>
<evidence type="ECO:0000259" key="8">
    <source>
        <dbReference type="PROSITE" id="PS50258"/>
    </source>
</evidence>
<evidence type="ECO:0000256" key="3">
    <source>
        <dbReference type="ARBA" id="ARBA00022989"/>
    </source>
</evidence>
<keyword evidence="6" id="KW-0325">Glycoprotein</keyword>
<dbReference type="InterPro" id="IPR035993">
    <property type="entry name" value="Notch-like_dom_sf"/>
</dbReference>
<dbReference type="Pfam" id="PF00066">
    <property type="entry name" value="Notch"/>
    <property type="match status" value="2"/>
</dbReference>
<dbReference type="GO" id="GO:0012505">
    <property type="term" value="C:endomembrane system"/>
    <property type="evidence" value="ECO:0007669"/>
    <property type="project" value="UniProtKB-SubCell"/>
</dbReference>
<feature type="non-terminal residue" evidence="9">
    <location>
        <position position="1"/>
    </location>
</feature>
<evidence type="ECO:0000256" key="5">
    <source>
        <dbReference type="ARBA" id="ARBA00023157"/>
    </source>
</evidence>
<feature type="non-terminal residue" evidence="9">
    <location>
        <position position="216"/>
    </location>
</feature>
<gene>
    <name evidence="9" type="ORF">PENTCL1PPCAC_28228</name>
</gene>
<sequence length="216" mass="23907">VSTEGCARTTNASANQNLTGRIVKEHIVTRAAPIPAPTTKCALGTNRKSFRRGFSCVCKPGLIGQYCEQTIHNPSDKEDERDLEQCSLSGCSELAGNGVCNQECNHFACEYDGGDCSEGTKPFERCQHKLFCAHRFHDGQCDERCNNEDCLFDGFDCAGPDPAARKNPTWADLPLIFLVKPETFEMEIDTTLNALTERLKTNVNIKNTDGEMDLFE</sequence>
<evidence type="ECO:0000256" key="7">
    <source>
        <dbReference type="ARBA" id="ARBA00046288"/>
    </source>
</evidence>
<feature type="domain" description="LNR" evidence="8">
    <location>
        <begin position="126"/>
        <end position="172"/>
    </location>
</feature>
<feature type="domain" description="LNR" evidence="8">
    <location>
        <begin position="86"/>
        <end position="122"/>
    </location>
</feature>
<evidence type="ECO:0000256" key="4">
    <source>
        <dbReference type="ARBA" id="ARBA00023136"/>
    </source>
</evidence>
<dbReference type="InterPro" id="IPR000800">
    <property type="entry name" value="Notch_dom"/>
</dbReference>
<comment type="caution">
    <text evidence="9">The sequence shown here is derived from an EMBL/GenBank/DDBJ whole genome shotgun (WGS) entry which is preliminary data.</text>
</comment>
<accession>A0AAV5UJE6</accession>
<dbReference type="SUPFAM" id="SSF90193">
    <property type="entry name" value="Notch domain"/>
    <property type="match status" value="2"/>
</dbReference>
<dbReference type="PROSITE" id="PS50258">
    <property type="entry name" value="LNR"/>
    <property type="match status" value="2"/>
</dbReference>
<dbReference type="EMBL" id="BTSX01000006">
    <property type="protein sequence ID" value="GMT06054.1"/>
    <property type="molecule type" value="Genomic_DNA"/>
</dbReference>
<dbReference type="Gene3D" id="4.10.470.20">
    <property type="match status" value="2"/>
</dbReference>
<evidence type="ECO:0000313" key="10">
    <source>
        <dbReference type="Proteomes" id="UP001432027"/>
    </source>
</evidence>
<evidence type="ECO:0000256" key="6">
    <source>
        <dbReference type="ARBA" id="ARBA00023180"/>
    </source>
</evidence>
<proteinExistence type="predicted"/>
<dbReference type="AlphaFoldDB" id="A0AAV5UJE6"/>
<keyword evidence="4" id="KW-0472">Membrane</keyword>
<protein>
    <recommendedName>
        <fullName evidence="8">LNR domain-containing protein</fullName>
    </recommendedName>
</protein>
<dbReference type="Proteomes" id="UP001432027">
    <property type="component" value="Unassembled WGS sequence"/>
</dbReference>
<evidence type="ECO:0000313" key="9">
    <source>
        <dbReference type="EMBL" id="GMT06054.1"/>
    </source>
</evidence>
<reference evidence="9" key="1">
    <citation type="submission" date="2023-10" db="EMBL/GenBank/DDBJ databases">
        <title>Genome assembly of Pristionchus species.</title>
        <authorList>
            <person name="Yoshida K."/>
            <person name="Sommer R.J."/>
        </authorList>
    </citation>
    <scope>NUCLEOTIDE SEQUENCE</scope>
    <source>
        <strain evidence="9">RS0144</strain>
    </source>
</reference>
<name>A0AAV5UJE6_9BILA</name>
<keyword evidence="5" id="KW-1015">Disulfide bond</keyword>
<dbReference type="PRINTS" id="PR01452">
    <property type="entry name" value="LNOTCHREPEAT"/>
</dbReference>
<keyword evidence="2" id="KW-0677">Repeat</keyword>
<keyword evidence="10" id="KW-1185">Reference proteome</keyword>
<keyword evidence="1" id="KW-0812">Transmembrane</keyword>
<evidence type="ECO:0000256" key="2">
    <source>
        <dbReference type="ARBA" id="ARBA00022737"/>
    </source>
</evidence>
<keyword evidence="3" id="KW-1133">Transmembrane helix</keyword>
<evidence type="ECO:0000256" key="1">
    <source>
        <dbReference type="ARBA" id="ARBA00022692"/>
    </source>
</evidence>
<dbReference type="SMART" id="SM00004">
    <property type="entry name" value="NL"/>
    <property type="match status" value="2"/>
</dbReference>
<comment type="subcellular location">
    <subcellularLocation>
        <location evidence="7">Endomembrane system</location>
        <topology evidence="7">Single-pass type I membrane protein</topology>
    </subcellularLocation>
</comment>